<keyword evidence="3 7" id="KW-0067">ATP-binding</keyword>
<dbReference type="PaxDb" id="3218-PP1S2_320V6.1"/>
<evidence type="ECO:0000256" key="6">
    <source>
        <dbReference type="ARBA" id="ARBA00034488"/>
    </source>
</evidence>
<evidence type="ECO:0000256" key="3">
    <source>
        <dbReference type="ARBA" id="ARBA00022840"/>
    </source>
</evidence>
<dbReference type="Gramene" id="Pp3c7_20810V3.3">
    <property type="protein sequence ID" value="Pp3c7_20810V3.3"/>
    <property type="gene ID" value="Pp3c7_20810"/>
</dbReference>
<evidence type="ECO:0000256" key="1">
    <source>
        <dbReference type="ARBA" id="ARBA00022701"/>
    </source>
</evidence>
<sequence>MTSRATSPRRSGQFLKSHKGQDDGADITLQPVRLPLRSIPEATLKTSSTSEKTEPDSPSRPSTPRGKKRGSGVFRGSENVDSNIASASNTPEKPREKRTTLTRVSKVAAAWPPKLPSIARSLHDSLQQTDSANRSSDSDSASGTPTAGNRTPAVSTSTASKVGSIDSTPRTSRITGKRPLDSDNSKTWVSSSNSTFTPSRIINRSLRYGATPGSAASIGSVRAPGSARSLGLSQVCADQQISEQQYDIEEDPMFWDDHNVQVILRTRPISSSESALKGFGRCVRQENSQSITWIGQPESRFTFDHVAGEHITQEKLFRVAGIPMVENCMAGYNSCMFCYGQTGSGKTYTMLGDIVDLEHRPSDNRGITPRVFEYLFSRIQKEEESRIHEHLKYVCKCSFLEIFNEQITDLLEPTSTNLQMREGGKKGVYVENLSEVEVESVQDVVHLLLLGAANRKVAATNMNRESSRSHSVFTCTIESKWEFNSMTSIRFGRLNLVDLAGSERQKSSGSDGDRLKEAAHINKSLSTLGLVIMILVDVANGKQRHVPYRDSKLTYLLQDSLGGNSKTIMIANISPSSCCALETLSTLKFAQRAKFIRNNAFVNQDASGDVNGLRQEIQELKEELNRMKRQKSLPLTSSMHTTASVHLDSGRKVDQNMGTAIISFNEQEQSHCSFDSWEMSKSFTGPRFSIKKLEALEAVLAGALRREQEAESCQKRQAVEIDQLTRLVKQREDDNQCSKMLLRFREDKIKRLEALSAGIVPADMYLRQEKDSLTNELQLIQAKVDRNPELTRFAMENIRLMEQLRRFQDFYIGGEREAMADEISNLRDQLLEVLDSKLSLTALTSPQREALAPELASAKREIELLRIEADNYRREVEDCRKNLSSSLEANSRLTKQLDESNAELQEMRLSSEEQQNEIRELRDKVLDIEAIELGYAQHLELISNLKIKLQQSEEKSERDARNRSELNEQLKASRQDVDGLQAEFQEIREAVDATETFLSQFLSTESSLSVAQEMAALVRDTVTKVRSETKEMAVEQQVLLKHIDDAAVAAHMKESEIMKQLEEANSLIKELSSKKEEISRIAVSLADDVHAREILCNERSYSIIQLEQELQFLDLSSRNVCTPLNRSSREELHNVIKLCTEMPRSQEDGDQPRDSCILKLNFATPLHSFHVVQGDHPTSKGEQEVAHMSTARLLGDRIPLDIESTSADPAELEILRSISSLREEIMKLKPDAVVEQKALAKWNVTEFGKELQDLTLVIQAVQEERRNWALKNEALLKEKDLATRARKEWEAANSRLLDYINEGDLALTEAVREMEGILDDSLNQPTATDRDRELERMKGYYSDAAKSPVVDRKDMSKAIRLGDKVKSTEIEKTFASLTIMLRWFSDALTNECNAKDILQRQNEHSQENLQKKDLLISSLQAKIECGVANMFGNCTLISEPQDELFKGQTRPQALEPQAVVDTRPKRLQGIEKHRPQNTTFVKCTEETGLKLVQKQVCSKFEGDLIGCERNKGKFGLGNMQLAGEYAHDKEALGRSCMVAAIMLWWLQNQVAVKGIQKLDHDDIALECFEQDRRIASLQEEITKKTLLLIEQEEKMEILVKQNLKHVQESDDTRKELGDKDFMFGVMQTSILRLQDVVSASEARGAHLVSEKEQLQIQLSDSVEISIALEALISKVQRKMEEADTKVVELATVQAGMFIVQEEWELETGRLVRSVAEAESRCTLLEQELELALNAALKFEAELELAKLQETTLIERETRLAALQSQLHDACTRETQLTQNLEEVIQSKLNIQNENKALQSKTEELIFIMSQQSEEISRHELSFEQKLQISSDMVEDVHRQMNAIVVDLDALTLTKQKLEAEVEDIEHKILHHCSMIEQGLVKAHEDTALTSVLAGERENKLLGEVGALQCKEMVLSARVKELEDALEGSRILLKQKEDEMAIVQENRIQSESKSLQTQEKLRASTMLMKELARSEEQWKLQKEALAAENKRLKSCMACREMDFSSLQSHKERLEKSLKEAQEKENLTNLSLRDLKEEIKVLEKQWKTEREQSKDRFATVNRELVESEELKQKYFNSVKEMEERIKVKEQVHEVRICELESQWNIEREEASNHLSRVSLDLAEVKSSWEKSQLELATTRALLSAADTKIQQLLDETKALNVNYELLLAEQEALRVELSQWVLDAKKCHQTNSSVSSTTHHNATPTSESRSLKDCFEVVKREFDNMKHENENLRAQMFDKDNTIVSLRMDLDATIENSRQVEIELKSCFDERNVLKLELESIGRALTNAKDEVRSRELQVDQFDTELHKVMALLVETEEKTDESAREWRKQIEKVKTEREAAKLCATEKGSEVTMLRRQFEEGQATLQEAEILVNALVRANEISKRDVYEWKLREEEASLQSIEMLSVIQEEISVTMDHVEKCMEVLGSEIHGMKSLWKNCHSKMAVEFKLELDEFTRTQISEIERATEGTRMKLAKISAEIDAKSRLHKTTICNENLHITQSTGALVSLSEKGTCPSNFASQPDDLSARIFELESLYATNSRKLVNTVAELKKLDMEKPNLVERVDMQQVNNIALINRIQELELSIVDEGNSKQEMELEIISLRQHKDSFKNEIHWPDVVIRTSHDALESAVVEDSGPELSFQTFGADFDNYWNETVDSQISVDNSVIDLDSLPRHAAELVEKQDHLLEHAEIQGHVVSSTSNQLGMVQAESDAALDIFATVLERTADEVYDKEVTIANLSNLLGRNQTEYLNMVDSLQSTVSNLRQENELLLQKASILDEENKHLLEKLEIASLQICKHSQGESDVSTAHELQVDILRTIIESTTSELLDKDHIISTLHGKLSESSACSRALNDEKKDLLERLELLSLQVCKYSEEADAISTGHELQLEILRTIIESASSELLEKDHIASLLQEQLEQRYANWEALNDDKKDLLRRLEILSLQLCKQSQEATAASVAHESELESLRTIIESISSQLSEKDHMISALREELQQSSVQSFQLLTSLEGSKCEKDSLLLTVNQLETRKELFAEETEMQARRCGDLEMVILKLRTDLQEASDEHWKQEIEIEILTAMLECAVKDSKEKDALANELENLLSQSQLQNSEMLQSSQEVVNHFSLFQSQLDACFQKNRELEKSKLTLNAEIQSQSQEISILRQQGQASENSLNEIRVSFAELKEQKEEDVRVFSDKFEKMESQLAVMQVDLCNSKLRCEETEAQLSEREFALDSLRGELLSNQEEYKESVVSTSEQLRGCHLRIAELECEKRDLINDLEEESARVAQLQQKIQTREDDMTHHFTQHCIQQEIFDSLEHEKRELQSLVNQYIAEVAAKQQRVAAVENMHVETRLEMEALERDLKQKDDLLQSLESDLNLLQESALQELYLNQEVESMRITTSTLQKELNFEKEGRADLEKQIGQVAEEIVQVKSQAAVWEEKSNNLETELDRKRQIIENLEDELRMSERLMANALEEVTMDLKEVENERDRLQKETIDLTKQLETTHATVLEREAIASELHKTAELSKAHAKVKEDEAVLLSRSVEELESTVYALEGQLGLLNREAERQRLLREDIEMELQKLNNHVFVTQSAHEEASTRSNEQLKDALSALQETERKVEEKDSEIMHLRRKLKNLDNSSKDTEFQLDDAMAQISDLLHAAEEQKADFQQKMENLLAESKSTNWDVQTYYTARNSNGVAGDVSSSFESSAQSFSLGSDPAHITCQSRIKELEELAASRQNEMSMLNTRLAEAESMTHDVLRDLLGVRTDMNNIASMLGHQKIQQLAEIARRKNVDAEEMEAELSCLRSQINDHIEERKSLLEEVNQRQCEISAAREIAEKLRQREQLLTDEIEKFRISNINHQEKIRELETEIRRLPSGHQTFHQQITHHAKIQEENQALKFANEELSKNLRRLELLNAGMNEEVVRHRTAESKNASSTFDEEQRLRHLLREAEDSRAQASRKLSVLSSAILQAAGLSSAEKANLSTAMDALQLLANRLRTAERELSDSKYKMKYSGERRRRTDIRAKDSPLRSISNFTDLLQRAASSPGPAPR</sequence>
<evidence type="ECO:0000313" key="12">
    <source>
        <dbReference type="EnsemblPlants" id="Pp3c7_20810V3.1"/>
    </source>
</evidence>
<evidence type="ECO:0000256" key="9">
    <source>
        <dbReference type="SAM" id="MobiDB-lite"/>
    </source>
</evidence>
<dbReference type="InterPro" id="IPR044986">
    <property type="entry name" value="KIF15/KIN-12"/>
</dbReference>
<dbReference type="GO" id="GO:0005874">
    <property type="term" value="C:microtubule"/>
    <property type="evidence" value="ECO:0007669"/>
    <property type="project" value="UniProtKB-KW"/>
</dbReference>
<dbReference type="PROSITE" id="PS00411">
    <property type="entry name" value="KINESIN_MOTOR_1"/>
    <property type="match status" value="1"/>
</dbReference>
<dbReference type="STRING" id="3218.A0A2K1KCG1"/>
<feature type="coiled-coil region" evidence="8">
    <location>
        <begin position="1258"/>
        <end position="1292"/>
    </location>
</feature>
<feature type="coiled-coil region" evidence="8">
    <location>
        <begin position="3076"/>
        <end position="3195"/>
    </location>
</feature>
<dbReference type="SMART" id="SM00129">
    <property type="entry name" value="KISc"/>
    <property type="match status" value="1"/>
</dbReference>
<dbReference type="InterPro" id="IPR036961">
    <property type="entry name" value="Kinesin_motor_dom_sf"/>
</dbReference>
<dbReference type="InterPro" id="IPR027417">
    <property type="entry name" value="P-loop_NTPase"/>
</dbReference>
<feature type="region of interest" description="Disordered" evidence="9">
    <location>
        <begin position="1"/>
        <end position="108"/>
    </location>
</feature>
<evidence type="ECO:0000313" key="11">
    <source>
        <dbReference type="EMBL" id="PNR51451.1"/>
    </source>
</evidence>
<dbReference type="OrthoDB" id="10437770at2759"/>
<feature type="region of interest" description="Disordered" evidence="9">
    <location>
        <begin position="124"/>
        <end position="195"/>
    </location>
</feature>
<evidence type="ECO:0000256" key="5">
    <source>
        <dbReference type="ARBA" id="ARBA00023175"/>
    </source>
</evidence>
<feature type="compositionally biased region" description="Low complexity" evidence="9">
    <location>
        <begin position="129"/>
        <end position="147"/>
    </location>
</feature>
<reference evidence="12" key="3">
    <citation type="submission" date="2020-12" db="UniProtKB">
        <authorList>
            <consortium name="EnsemblPlants"/>
        </authorList>
    </citation>
    <scope>IDENTIFICATION</scope>
</reference>
<keyword evidence="2 7" id="KW-0547">Nucleotide-binding</keyword>
<feature type="coiled-coil region" evidence="8">
    <location>
        <begin position="2577"/>
        <end position="2611"/>
    </location>
</feature>
<dbReference type="FunFam" id="3.40.850.10:FF:000033">
    <property type="entry name" value="Kinesin-like protein KIN-12E"/>
    <property type="match status" value="1"/>
</dbReference>
<evidence type="ECO:0000313" key="13">
    <source>
        <dbReference type="Proteomes" id="UP000006727"/>
    </source>
</evidence>
<evidence type="ECO:0000256" key="7">
    <source>
        <dbReference type="PROSITE-ProRule" id="PRU00283"/>
    </source>
</evidence>
<dbReference type="Pfam" id="PF00225">
    <property type="entry name" value="Kinesin"/>
    <property type="match status" value="1"/>
</dbReference>
<feature type="coiled-coil region" evidence="8">
    <location>
        <begin position="3256"/>
        <end position="3374"/>
    </location>
</feature>
<dbReference type="SUPFAM" id="SSF52540">
    <property type="entry name" value="P-loop containing nucleoside triphosphate hydrolases"/>
    <property type="match status" value="1"/>
</dbReference>
<protein>
    <recommendedName>
        <fullName evidence="10">Kinesin motor domain-containing protein</fullName>
    </recommendedName>
</protein>
<comment type="similarity">
    <text evidence="6">Belongs to the TRAFAC class myosin-kinesin ATPase superfamily. Kinesin family. KIN-12 subfamily.</text>
</comment>
<dbReference type="PRINTS" id="PR00380">
    <property type="entry name" value="KINESINHEAVY"/>
</dbReference>
<dbReference type="EnsemblPlants" id="Pp3c7_20810V3.3">
    <property type="protein sequence ID" value="Pp3c7_20810V3.3"/>
    <property type="gene ID" value="Pp3c7_20810"/>
</dbReference>
<evidence type="ECO:0000259" key="10">
    <source>
        <dbReference type="PROSITE" id="PS50067"/>
    </source>
</evidence>
<dbReference type="GO" id="GO:0005524">
    <property type="term" value="F:ATP binding"/>
    <property type="evidence" value="ECO:0007669"/>
    <property type="project" value="UniProtKB-UniRule"/>
</dbReference>
<dbReference type="InterPro" id="IPR001752">
    <property type="entry name" value="Kinesin_motor_dom"/>
</dbReference>
<keyword evidence="5 7" id="KW-0505">Motor protein</keyword>
<dbReference type="PANTHER" id="PTHR37739">
    <property type="entry name" value="KINESIN-LIKE PROTEIN KIN-12D"/>
    <property type="match status" value="1"/>
</dbReference>
<feature type="coiled-coil region" evidence="8">
    <location>
        <begin position="3773"/>
        <end position="4003"/>
    </location>
</feature>
<keyword evidence="4 8" id="KW-0175">Coiled coil</keyword>
<dbReference type="InterPro" id="IPR019821">
    <property type="entry name" value="Kinesin_motor_CS"/>
</dbReference>
<evidence type="ECO:0000256" key="8">
    <source>
        <dbReference type="SAM" id="Coils"/>
    </source>
</evidence>
<dbReference type="Proteomes" id="UP000006727">
    <property type="component" value="Chromosome 7"/>
</dbReference>
<reference evidence="11 13" key="2">
    <citation type="journal article" date="2018" name="Plant J.">
        <title>The Physcomitrella patens chromosome-scale assembly reveals moss genome structure and evolution.</title>
        <authorList>
            <person name="Lang D."/>
            <person name="Ullrich K.K."/>
            <person name="Murat F."/>
            <person name="Fuchs J."/>
            <person name="Jenkins J."/>
            <person name="Haas F.B."/>
            <person name="Piednoel M."/>
            <person name="Gundlach H."/>
            <person name="Van Bel M."/>
            <person name="Meyberg R."/>
            <person name="Vives C."/>
            <person name="Morata J."/>
            <person name="Symeonidi A."/>
            <person name="Hiss M."/>
            <person name="Muchero W."/>
            <person name="Kamisugi Y."/>
            <person name="Saleh O."/>
            <person name="Blanc G."/>
            <person name="Decker E.L."/>
            <person name="van Gessel N."/>
            <person name="Grimwood J."/>
            <person name="Hayes R.D."/>
            <person name="Graham S.W."/>
            <person name="Gunter L.E."/>
            <person name="McDaniel S.F."/>
            <person name="Hoernstein S.N.W."/>
            <person name="Larsson A."/>
            <person name="Li F.W."/>
            <person name="Perroud P.F."/>
            <person name="Phillips J."/>
            <person name="Ranjan P."/>
            <person name="Rokshar D.S."/>
            <person name="Rothfels C.J."/>
            <person name="Schneider L."/>
            <person name="Shu S."/>
            <person name="Stevenson D.W."/>
            <person name="Thummler F."/>
            <person name="Tillich M."/>
            <person name="Villarreal Aguilar J.C."/>
            <person name="Widiez T."/>
            <person name="Wong G.K."/>
            <person name="Wymore A."/>
            <person name="Zhang Y."/>
            <person name="Zimmer A.D."/>
            <person name="Quatrano R.S."/>
            <person name="Mayer K.F.X."/>
            <person name="Goodstein D."/>
            <person name="Casacuberta J.M."/>
            <person name="Vandepoele K."/>
            <person name="Reski R."/>
            <person name="Cuming A.C."/>
            <person name="Tuskan G.A."/>
            <person name="Maumus F."/>
            <person name="Salse J."/>
            <person name="Schmutz J."/>
            <person name="Rensing S.A."/>
        </authorList>
    </citation>
    <scope>NUCLEOTIDE SEQUENCE [LARGE SCALE GENOMIC DNA]</scope>
    <source>
        <strain evidence="12 13">cv. Gransden 2004</strain>
    </source>
</reference>
<dbReference type="GO" id="GO:0008017">
    <property type="term" value="F:microtubule binding"/>
    <property type="evidence" value="ECO:0007669"/>
    <property type="project" value="InterPro"/>
</dbReference>
<organism evidence="11">
    <name type="scientific">Physcomitrium patens</name>
    <name type="common">Spreading-leaved earth moss</name>
    <name type="synonym">Physcomitrella patens</name>
    <dbReference type="NCBI Taxonomy" id="3218"/>
    <lineage>
        <taxon>Eukaryota</taxon>
        <taxon>Viridiplantae</taxon>
        <taxon>Streptophyta</taxon>
        <taxon>Embryophyta</taxon>
        <taxon>Bryophyta</taxon>
        <taxon>Bryophytina</taxon>
        <taxon>Bryopsida</taxon>
        <taxon>Funariidae</taxon>
        <taxon>Funariales</taxon>
        <taxon>Funariaceae</taxon>
        <taxon>Physcomitrium</taxon>
    </lineage>
</organism>
<name>A0A2K1KCG1_PHYPA</name>
<feature type="compositionally biased region" description="Polar residues" evidence="9">
    <location>
        <begin position="185"/>
        <end position="195"/>
    </location>
</feature>
<feature type="coiled-coil region" evidence="8">
    <location>
        <begin position="2753"/>
        <end position="2780"/>
    </location>
</feature>
<reference evidence="11 13" key="1">
    <citation type="journal article" date="2008" name="Science">
        <title>The Physcomitrella genome reveals evolutionary insights into the conquest of land by plants.</title>
        <authorList>
            <person name="Rensing S."/>
            <person name="Lang D."/>
            <person name="Zimmer A."/>
            <person name="Terry A."/>
            <person name="Salamov A."/>
            <person name="Shapiro H."/>
            <person name="Nishiyama T."/>
            <person name="Perroud P.-F."/>
            <person name="Lindquist E."/>
            <person name="Kamisugi Y."/>
            <person name="Tanahashi T."/>
            <person name="Sakakibara K."/>
            <person name="Fujita T."/>
            <person name="Oishi K."/>
            <person name="Shin-I T."/>
            <person name="Kuroki Y."/>
            <person name="Toyoda A."/>
            <person name="Suzuki Y."/>
            <person name="Hashimoto A."/>
            <person name="Yamaguchi K."/>
            <person name="Sugano A."/>
            <person name="Kohara Y."/>
            <person name="Fujiyama A."/>
            <person name="Anterola A."/>
            <person name="Aoki S."/>
            <person name="Ashton N."/>
            <person name="Barbazuk W.B."/>
            <person name="Barker E."/>
            <person name="Bennetzen J."/>
            <person name="Bezanilla M."/>
            <person name="Blankenship R."/>
            <person name="Cho S.H."/>
            <person name="Dutcher S."/>
            <person name="Estelle M."/>
            <person name="Fawcett J.A."/>
            <person name="Gundlach H."/>
            <person name="Hanada K."/>
            <person name="Heyl A."/>
            <person name="Hicks K.A."/>
            <person name="Hugh J."/>
            <person name="Lohr M."/>
            <person name="Mayer K."/>
            <person name="Melkozernov A."/>
            <person name="Murata T."/>
            <person name="Nelson D."/>
            <person name="Pils B."/>
            <person name="Prigge M."/>
            <person name="Reiss B."/>
            <person name="Renner T."/>
            <person name="Rombauts S."/>
            <person name="Rushton P."/>
            <person name="Sanderfoot A."/>
            <person name="Schween G."/>
            <person name="Shiu S.-H."/>
            <person name="Stueber K."/>
            <person name="Theodoulou F.L."/>
            <person name="Tu H."/>
            <person name="Van de Peer Y."/>
            <person name="Verrier P.J."/>
            <person name="Waters E."/>
            <person name="Wood A."/>
            <person name="Yang L."/>
            <person name="Cove D."/>
            <person name="Cuming A."/>
            <person name="Hasebe M."/>
            <person name="Lucas S."/>
            <person name="Mishler D.B."/>
            <person name="Reski R."/>
            <person name="Grigoriev I."/>
            <person name="Quatrano R.S."/>
            <person name="Boore J.L."/>
        </authorList>
    </citation>
    <scope>NUCLEOTIDE SEQUENCE [LARGE SCALE GENOMIC DNA]</scope>
    <source>
        <strain evidence="12 13">cv. Gransden 2004</strain>
    </source>
</reference>
<dbReference type="EnsemblPlants" id="Pp3c7_20810V3.2">
    <property type="protein sequence ID" value="Pp3c7_20810V3.2"/>
    <property type="gene ID" value="Pp3c7_20810"/>
</dbReference>
<feature type="compositionally biased region" description="Polar residues" evidence="9">
    <location>
        <begin position="79"/>
        <end position="91"/>
    </location>
</feature>
<dbReference type="KEGG" id="ppp:112284573"/>
<feature type="coiled-coil region" evidence="8">
    <location>
        <begin position="1918"/>
        <end position="2082"/>
    </location>
</feature>
<feature type="coiled-coil region" evidence="8">
    <location>
        <begin position="3536"/>
        <end position="3669"/>
    </location>
</feature>
<feature type="coiled-coil region" evidence="8">
    <location>
        <begin position="1054"/>
        <end position="1081"/>
    </location>
</feature>
<evidence type="ECO:0000256" key="2">
    <source>
        <dbReference type="ARBA" id="ARBA00022741"/>
    </source>
</evidence>
<keyword evidence="1" id="KW-0493">Microtubule</keyword>
<dbReference type="RefSeq" id="XP_024380241.1">
    <property type="nucleotide sequence ID" value="XM_024524473.2"/>
</dbReference>
<dbReference type="GeneID" id="112284573"/>
<dbReference type="GO" id="GO:0007018">
    <property type="term" value="P:microtubule-based movement"/>
    <property type="evidence" value="ECO:0007669"/>
    <property type="project" value="InterPro"/>
</dbReference>
<feature type="compositionally biased region" description="Polar residues" evidence="9">
    <location>
        <begin position="148"/>
        <end position="174"/>
    </location>
</feature>
<proteinExistence type="inferred from homology"/>
<dbReference type="Gramene" id="Pp3c7_20810V3.2">
    <property type="protein sequence ID" value="Pp3c7_20810V3.2"/>
    <property type="gene ID" value="Pp3c7_20810"/>
</dbReference>
<feature type="coiled-coil region" evidence="8">
    <location>
        <begin position="603"/>
        <end position="633"/>
    </location>
</feature>
<feature type="region of interest" description="Disordered" evidence="9">
    <location>
        <begin position="952"/>
        <end position="974"/>
    </location>
</feature>
<evidence type="ECO:0000256" key="4">
    <source>
        <dbReference type="ARBA" id="ARBA00023054"/>
    </source>
</evidence>
<dbReference type="PANTHER" id="PTHR37739:SF8">
    <property type="entry name" value="KINESIN-LIKE PROTEIN KIN-12D"/>
    <property type="match status" value="1"/>
</dbReference>
<feature type="coiled-coil region" evidence="8">
    <location>
        <begin position="3406"/>
        <end position="3493"/>
    </location>
</feature>
<dbReference type="EnsemblPlants" id="Pp3c7_20810V3.1">
    <property type="protein sequence ID" value="Pp3c7_20810V3.1"/>
    <property type="gene ID" value="Pp3c7_20810"/>
</dbReference>
<dbReference type="Gene3D" id="3.40.850.10">
    <property type="entry name" value="Kinesin motor domain"/>
    <property type="match status" value="1"/>
</dbReference>
<gene>
    <name evidence="12" type="primary">LOC112284573</name>
    <name evidence="11" type="ORF">PHYPA_010638</name>
</gene>
<feature type="binding site" evidence="7">
    <location>
        <begin position="340"/>
        <end position="347"/>
    </location>
    <ligand>
        <name>ATP</name>
        <dbReference type="ChEBI" id="CHEBI:30616"/>
    </ligand>
</feature>
<dbReference type="GO" id="GO:0003777">
    <property type="term" value="F:microtubule motor activity"/>
    <property type="evidence" value="ECO:0007669"/>
    <property type="project" value="InterPro"/>
</dbReference>
<feature type="compositionally biased region" description="Polar residues" evidence="9">
    <location>
        <begin position="1"/>
        <end position="10"/>
    </location>
</feature>
<keyword evidence="13" id="KW-1185">Reference proteome</keyword>
<dbReference type="Gramene" id="Pp3c7_20810V3.1">
    <property type="protein sequence ID" value="Pp3c7_20810V3.1"/>
    <property type="gene ID" value="Pp3c7_20810"/>
</dbReference>
<dbReference type="EMBL" id="ABEU02000007">
    <property type="protein sequence ID" value="PNR51451.1"/>
    <property type="molecule type" value="Genomic_DNA"/>
</dbReference>
<accession>A0A2K1KCG1</accession>
<dbReference type="PROSITE" id="PS50067">
    <property type="entry name" value="KINESIN_MOTOR_2"/>
    <property type="match status" value="1"/>
</dbReference>
<feature type="domain" description="Kinesin motor" evidence="10">
    <location>
        <begin position="259"/>
        <end position="596"/>
    </location>
</feature>